<evidence type="ECO:0000256" key="3">
    <source>
        <dbReference type="ARBA" id="ARBA00006276"/>
    </source>
</evidence>
<dbReference type="PROSITE" id="PS50980">
    <property type="entry name" value="COA_CT_NTER"/>
    <property type="match status" value="1"/>
</dbReference>
<dbReference type="NCBIfam" id="NF041504">
    <property type="entry name" value="AccA_sub"/>
    <property type="match status" value="1"/>
</dbReference>
<keyword evidence="16 19" id="KW-0275">Fatty acid biosynthesis</keyword>
<comment type="catalytic activity">
    <reaction evidence="18 19">
        <text>N(6)-carboxybiotinyl-L-lysyl-[protein] + acetyl-CoA = N(6)-biotinyl-L-lysyl-[protein] + malonyl-CoA</text>
        <dbReference type="Rhea" id="RHEA:54728"/>
        <dbReference type="Rhea" id="RHEA-COMP:10505"/>
        <dbReference type="Rhea" id="RHEA-COMP:10506"/>
        <dbReference type="ChEBI" id="CHEBI:57288"/>
        <dbReference type="ChEBI" id="CHEBI:57384"/>
        <dbReference type="ChEBI" id="CHEBI:83144"/>
        <dbReference type="ChEBI" id="CHEBI:83145"/>
        <dbReference type="EC" id="2.1.3.15"/>
    </reaction>
</comment>
<dbReference type="Gene3D" id="3.90.226.10">
    <property type="entry name" value="2-enoyl-CoA Hydratase, Chain A, domain 1"/>
    <property type="match status" value="2"/>
</dbReference>
<evidence type="ECO:0000256" key="1">
    <source>
        <dbReference type="ARBA" id="ARBA00004496"/>
    </source>
</evidence>
<evidence type="ECO:0000256" key="17">
    <source>
        <dbReference type="ARBA" id="ARBA00025280"/>
    </source>
</evidence>
<keyword evidence="9 20" id="KW-0479">Metal-binding</keyword>
<dbReference type="PANTHER" id="PTHR42853:SF3">
    <property type="entry name" value="ACETYL-COENZYME A CARBOXYLASE CARBOXYL TRANSFERASE SUBUNIT ALPHA, CHLOROPLASTIC"/>
    <property type="match status" value="1"/>
</dbReference>
<dbReference type="InterPro" id="IPR041010">
    <property type="entry name" value="Znf-ACC"/>
</dbReference>
<proteinExistence type="inferred from homology"/>
<comment type="caution">
    <text evidence="23">The sequence shown here is derived from an EMBL/GenBank/DDBJ whole genome shotgun (WGS) entry which is preliminary data.</text>
</comment>
<feature type="domain" description="CoA carboxyltransferase N-terminal" evidence="21">
    <location>
        <begin position="32"/>
        <end position="298"/>
    </location>
</feature>
<dbReference type="PROSITE" id="PS50989">
    <property type="entry name" value="COA_CT_CTER"/>
    <property type="match status" value="1"/>
</dbReference>
<comment type="subcellular location">
    <subcellularLocation>
        <location evidence="1 19">Cytoplasm</location>
    </subcellularLocation>
</comment>
<evidence type="ECO:0000256" key="19">
    <source>
        <dbReference type="HAMAP-Rule" id="MF_00823"/>
    </source>
</evidence>
<evidence type="ECO:0000256" key="7">
    <source>
        <dbReference type="ARBA" id="ARBA00022516"/>
    </source>
</evidence>
<organism evidence="23 24">
    <name type="scientific">Lacrimispora xylanisolvens</name>
    <dbReference type="NCBI Taxonomy" id="384636"/>
    <lineage>
        <taxon>Bacteria</taxon>
        <taxon>Bacillati</taxon>
        <taxon>Bacillota</taxon>
        <taxon>Clostridia</taxon>
        <taxon>Lachnospirales</taxon>
        <taxon>Lachnospiraceae</taxon>
        <taxon>Lacrimispora</taxon>
    </lineage>
</organism>
<evidence type="ECO:0000256" key="9">
    <source>
        <dbReference type="ARBA" id="ARBA00022723"/>
    </source>
</evidence>
<dbReference type="InterPro" id="IPR000438">
    <property type="entry name" value="Acetyl_CoA_COase_Trfase_b_su"/>
</dbReference>
<comment type="function">
    <text evidence="19">Component of the acetyl coenzyme A carboxylase (ACC) complex. First, biotin carboxylase catalyzes the carboxylation of biotin on its carrier protein (BCCP) and then the CO(2) group is transferred by the carboxyltransferase to acetyl-CoA to form malonyl-CoA.</text>
</comment>
<keyword evidence="12 19" id="KW-0276">Fatty acid metabolism</keyword>
<evidence type="ECO:0000313" key="23">
    <source>
        <dbReference type="EMBL" id="PPK75866.1"/>
    </source>
</evidence>
<evidence type="ECO:0000256" key="8">
    <source>
        <dbReference type="ARBA" id="ARBA00022679"/>
    </source>
</evidence>
<accession>A0A2S6HEK0</accession>
<dbReference type="EMBL" id="PTJA01000019">
    <property type="protein sequence ID" value="PPK75866.1"/>
    <property type="molecule type" value="Genomic_DNA"/>
</dbReference>
<dbReference type="GO" id="GO:0005524">
    <property type="term" value="F:ATP binding"/>
    <property type="evidence" value="ECO:0007669"/>
    <property type="project" value="UniProtKB-KW"/>
</dbReference>
<keyword evidence="8 19" id="KW-0808">Transferase</keyword>
<dbReference type="EC" id="2.1.3.15" evidence="19"/>
<evidence type="ECO:0000313" key="24">
    <source>
        <dbReference type="Proteomes" id="UP000237749"/>
    </source>
</evidence>
<keyword evidence="11 20" id="KW-0863">Zinc-finger</keyword>
<evidence type="ECO:0000256" key="2">
    <source>
        <dbReference type="ARBA" id="ARBA00004956"/>
    </source>
</evidence>
<comment type="similarity">
    <text evidence="4">In the N-terminal section; belongs to the AccD/PCCB family.</text>
</comment>
<dbReference type="OrthoDB" id="9803706at2"/>
<keyword evidence="6 19" id="KW-0963">Cytoplasm</keyword>
<keyword evidence="14 19" id="KW-0067">ATP-binding</keyword>
<dbReference type="GO" id="GO:0016743">
    <property type="term" value="F:carboxyl- or carbamoyltransferase activity"/>
    <property type="evidence" value="ECO:0007669"/>
    <property type="project" value="UniProtKB-UniRule"/>
</dbReference>
<dbReference type="Pfam" id="PF17848">
    <property type="entry name" value="Zn_ribbon_ACC"/>
    <property type="match status" value="1"/>
</dbReference>
<feature type="binding site" evidence="20">
    <location>
        <position position="40"/>
    </location>
    <ligand>
        <name>Zn(2+)</name>
        <dbReference type="ChEBI" id="CHEBI:29105"/>
    </ligand>
</feature>
<reference evidence="23 24" key="1">
    <citation type="submission" date="2018-02" db="EMBL/GenBank/DDBJ databases">
        <title>Genomic Encyclopedia of Archaeal and Bacterial Type Strains, Phase II (KMG-II): from individual species to whole genera.</title>
        <authorList>
            <person name="Goeker M."/>
        </authorList>
    </citation>
    <scope>NUCLEOTIDE SEQUENCE [LARGE SCALE GENOMIC DNA]</scope>
    <source>
        <strain evidence="23 24">DSM 3808</strain>
    </source>
</reference>
<evidence type="ECO:0000256" key="12">
    <source>
        <dbReference type="ARBA" id="ARBA00022832"/>
    </source>
</evidence>
<dbReference type="GO" id="GO:0003989">
    <property type="term" value="F:acetyl-CoA carboxylase activity"/>
    <property type="evidence" value="ECO:0007669"/>
    <property type="project" value="InterPro"/>
</dbReference>
<dbReference type="InterPro" id="IPR011763">
    <property type="entry name" value="COA_CT_C"/>
</dbReference>
<comment type="pathway">
    <text evidence="2 19">Lipid metabolism; malonyl-CoA biosynthesis; malonyl-CoA from acetyl-CoA: step 1/1.</text>
</comment>
<dbReference type="HAMAP" id="MF_00823">
    <property type="entry name" value="AcetylCoA_CT_alpha"/>
    <property type="match status" value="1"/>
</dbReference>
<gene>
    <name evidence="19" type="primary">accA</name>
    <name evidence="20" type="synonym">accD</name>
    <name evidence="23" type="ORF">BXY41_11936</name>
</gene>
<keyword evidence="15 19" id="KW-0443">Lipid metabolism</keyword>
<evidence type="ECO:0000256" key="10">
    <source>
        <dbReference type="ARBA" id="ARBA00022741"/>
    </source>
</evidence>
<dbReference type="PRINTS" id="PR01069">
    <property type="entry name" value="ACCCTRFRASEA"/>
</dbReference>
<dbReference type="InterPro" id="IPR029045">
    <property type="entry name" value="ClpP/crotonase-like_dom_sf"/>
</dbReference>
<comment type="subunit">
    <text evidence="5">Acetyl-CoA carboxylase is a heterotetramer composed of biotin carboxyl carrier protein (AccB), biotin carboxylase (AccC) and two subunits of ACCase subunit beta/alpha.</text>
</comment>
<comment type="similarity">
    <text evidence="20">Belongs to the AccD/PCCB family.</text>
</comment>
<dbReference type="GO" id="GO:0009317">
    <property type="term" value="C:acetyl-CoA carboxylase complex"/>
    <property type="evidence" value="ECO:0007669"/>
    <property type="project" value="InterPro"/>
</dbReference>
<dbReference type="NCBIfam" id="NF004344">
    <property type="entry name" value="PRK05724.1"/>
    <property type="match status" value="1"/>
</dbReference>
<dbReference type="UniPathway" id="UPA00655">
    <property type="reaction ID" value="UER00711"/>
</dbReference>
<evidence type="ECO:0000256" key="16">
    <source>
        <dbReference type="ARBA" id="ARBA00023160"/>
    </source>
</evidence>
<evidence type="ECO:0000256" key="6">
    <source>
        <dbReference type="ARBA" id="ARBA00022490"/>
    </source>
</evidence>
<dbReference type="GO" id="GO:2001295">
    <property type="term" value="P:malonyl-CoA biosynthetic process"/>
    <property type="evidence" value="ECO:0007669"/>
    <property type="project" value="UniProtKB-UniRule"/>
</dbReference>
<dbReference type="InterPro" id="IPR011762">
    <property type="entry name" value="COA_CT_N"/>
</dbReference>
<dbReference type="PANTHER" id="PTHR42853">
    <property type="entry name" value="ACETYL-COENZYME A CARBOXYLASE CARBOXYL TRANSFERASE SUBUNIT ALPHA"/>
    <property type="match status" value="1"/>
</dbReference>
<dbReference type="SUPFAM" id="SSF52096">
    <property type="entry name" value="ClpP/crotonase"/>
    <property type="match status" value="2"/>
</dbReference>
<feature type="binding site" evidence="20">
    <location>
        <position position="36"/>
    </location>
    <ligand>
        <name>Zn(2+)</name>
        <dbReference type="ChEBI" id="CHEBI:29105"/>
    </ligand>
</feature>
<comment type="similarity">
    <text evidence="19">Belongs to the AccA family.</text>
</comment>
<comment type="similarity">
    <text evidence="3">In the C-terminal section; belongs to the AccA family.</text>
</comment>
<name>A0A2S6HEK0_9FIRM</name>
<keyword evidence="10 19" id="KW-0547">Nucleotide-binding</keyword>
<dbReference type="GO" id="GO:0008270">
    <property type="term" value="F:zinc ion binding"/>
    <property type="evidence" value="ECO:0007669"/>
    <property type="project" value="UniProtKB-UniRule"/>
</dbReference>
<dbReference type="NCBIfam" id="TIGR00513">
    <property type="entry name" value="accA"/>
    <property type="match status" value="1"/>
</dbReference>
<evidence type="ECO:0000259" key="21">
    <source>
        <dbReference type="PROSITE" id="PS50980"/>
    </source>
</evidence>
<evidence type="ECO:0000256" key="14">
    <source>
        <dbReference type="ARBA" id="ARBA00022840"/>
    </source>
</evidence>
<comment type="function">
    <text evidence="17 20">Component of the acetyl coenzyme A carboxylase (ACC) complex. Biotin carboxylase (BC) catalyzes the carboxylation of biotin on its carrier protein (BCCP) and then the CO(2) group is transferred by the transcarboxylase to acetyl-CoA to form malonyl-CoA.</text>
</comment>
<evidence type="ECO:0000256" key="11">
    <source>
        <dbReference type="ARBA" id="ARBA00022771"/>
    </source>
</evidence>
<evidence type="ECO:0000256" key="15">
    <source>
        <dbReference type="ARBA" id="ARBA00023098"/>
    </source>
</evidence>
<dbReference type="InterPro" id="IPR001095">
    <property type="entry name" value="Acetyl_CoA_COase_a_su"/>
</dbReference>
<comment type="subunit">
    <text evidence="19">Acetyl-CoA carboxylase is a heterohexamer composed of biotin carboxyl carrier protein (AccB), biotin carboxylase (AccC) and two subunits each of ACCase subunit alpha (AccA) and ACCase subunit beta (AccD).</text>
</comment>
<feature type="binding site" evidence="20">
    <location>
        <position position="58"/>
    </location>
    <ligand>
        <name>Zn(2+)</name>
        <dbReference type="ChEBI" id="CHEBI:29105"/>
    </ligand>
</feature>
<dbReference type="Proteomes" id="UP000237749">
    <property type="component" value="Unassembled WGS sequence"/>
</dbReference>
<evidence type="ECO:0000259" key="22">
    <source>
        <dbReference type="PROSITE" id="PS50989"/>
    </source>
</evidence>
<keyword evidence="7 19" id="KW-0444">Lipid biosynthesis</keyword>
<keyword evidence="13 20" id="KW-0862">Zinc</keyword>
<evidence type="ECO:0000256" key="4">
    <source>
        <dbReference type="ARBA" id="ARBA00010284"/>
    </source>
</evidence>
<dbReference type="NCBIfam" id="TIGR00515">
    <property type="entry name" value="accD"/>
    <property type="match status" value="1"/>
</dbReference>
<dbReference type="GO" id="GO:0006633">
    <property type="term" value="P:fatty acid biosynthetic process"/>
    <property type="evidence" value="ECO:0007669"/>
    <property type="project" value="UniProtKB-KW"/>
</dbReference>
<protein>
    <recommendedName>
        <fullName evidence="19 20">Multifunctional fusion protein</fullName>
    </recommendedName>
    <domain>
        <recommendedName>
            <fullName evidence="19">Acetyl-coenzyme A carboxylase carboxyl transferase subunit alpha</fullName>
            <shortName evidence="19">ACCase subunit alpha</shortName>
            <shortName evidence="19">Acetyl-CoA carboxylase carboxyltransferase subunit alpha</shortName>
            <ecNumber evidence="19">2.1.3.15</ecNumber>
        </recommendedName>
    </domain>
    <domain>
        <recommendedName>
            <fullName evidence="20">Acetyl-coenzyme A carboxylase carboxyl transferase subunit beta</fullName>
            <shortName evidence="20">ACCase subunit beta</shortName>
            <shortName evidence="20">Acetyl-CoA carboxylase carboxyltransferase subunit beta</shortName>
        </recommendedName>
    </domain>
</protein>
<sequence>MLKEMFKKTYTLIDSKYRTVEKTGEPNIPEGLWKKCNKCCQPIYAEDVRNNHYVCPKCKGYFRVHAFQRIEMTADPGTFEEWDKEMEFENPLDFPGYEKKIAAAREKTGLSEAIVTGVCEINGLKAVIGVCDAGFIMSSMGHAVGEKIARAVERATAEKLPVILFACSGGARMQEGIVSLMQMAKTSAALKRHHKAGQLYISVLTDPTTGGVTASFAMLGDIILAEPGALIGFAGPRVIEQTIGQKLPEGFQRAEFLLEHGFVDKIVPREEMKEILTSILKLHNPHNKECFCVDNQETNENACGKKSGFWPKKTKRSPWDTVQLSRSADRPVASDYIHQLFDDFMEFAGDRYFKDDGAIVGGIASFHGMPVTVIGQEKGKNTKDNIRRNFGMPSPEGYRKALRLMKQAESFNRPIICFVDTPGAFCGLEAEERGQGEAIARNLFEMADLTVPVLSIVIGEGGSGGALAMAVGNEVWMMENSIYSILSPEGFASILYKDSKKANDAARVMKITAKDLMDLGLIERVIPEEEPACAENISEIAREMDRAMIEFFAGYLTMTKEELTNQRYDRFRRM</sequence>
<comment type="cofactor">
    <cofactor evidence="20">
        <name>Zn(2+)</name>
        <dbReference type="ChEBI" id="CHEBI:29105"/>
    </cofactor>
    <text evidence="20">Binds 1 zinc ion per subunit.</text>
</comment>
<feature type="zinc finger region" description="C4-type" evidence="20">
    <location>
        <begin position="36"/>
        <end position="58"/>
    </location>
</feature>
<evidence type="ECO:0000256" key="18">
    <source>
        <dbReference type="ARBA" id="ARBA00049152"/>
    </source>
</evidence>
<dbReference type="RefSeq" id="WP_104439615.1">
    <property type="nucleotide sequence ID" value="NZ_PTJA01000019.1"/>
</dbReference>
<dbReference type="HAMAP" id="MF_01395">
    <property type="entry name" value="AcetylCoA_CT_beta"/>
    <property type="match status" value="1"/>
</dbReference>
<keyword evidence="24" id="KW-1185">Reference proteome</keyword>
<dbReference type="Pfam" id="PF03255">
    <property type="entry name" value="ACCA"/>
    <property type="match status" value="1"/>
</dbReference>
<evidence type="ECO:0000256" key="13">
    <source>
        <dbReference type="ARBA" id="ARBA00022833"/>
    </source>
</evidence>
<dbReference type="AlphaFoldDB" id="A0A2S6HEK0"/>
<evidence type="ECO:0000256" key="20">
    <source>
        <dbReference type="HAMAP-Rule" id="MF_01395"/>
    </source>
</evidence>
<feature type="binding site" evidence="20">
    <location>
        <position position="55"/>
    </location>
    <ligand>
        <name>Zn(2+)</name>
        <dbReference type="ChEBI" id="CHEBI:29105"/>
    </ligand>
</feature>
<evidence type="ECO:0000256" key="5">
    <source>
        <dbReference type="ARBA" id="ARBA00011664"/>
    </source>
</evidence>
<feature type="domain" description="CoA carboxyltransferase C-terminal" evidence="22">
    <location>
        <begin position="310"/>
        <end position="554"/>
    </location>
</feature>